<evidence type="ECO:0000313" key="1">
    <source>
        <dbReference type="EMBL" id="PGH18555.1"/>
    </source>
</evidence>
<evidence type="ECO:0000313" key="2">
    <source>
        <dbReference type="Proteomes" id="UP000223968"/>
    </source>
</evidence>
<sequence length="299" mass="34575">MNETFMWWRNFTDVPISSEGAWTWLETKLDWLWNCGFCNILLQSWDERQDHIAVHFENGETIASWGPLRTPYPLDKFLLTPVAGFPQWAQLHYSQTNKLGYETLLTYCEFYEEHIKQWHLPPTVWQGPNLEHCTRRGVFFATVETCINALSTHERQQTFLPETLSGTTANSFNNSTTQYSSDYSRYSDSTITASANDYYTANSNTSYDTVRPSTSFDYCLLCEDILPPCSASLDQYQKHLRETHNLDETRRGPKFYNEELFLLHLANSHNVTLGHLATLARFCSQESSAPANWPATVFI</sequence>
<dbReference type="Proteomes" id="UP000223968">
    <property type="component" value="Unassembled WGS sequence"/>
</dbReference>
<gene>
    <name evidence="1" type="ORF">AJ79_00334</name>
</gene>
<dbReference type="EMBL" id="PDNB01000003">
    <property type="protein sequence ID" value="PGH18555.1"/>
    <property type="molecule type" value="Genomic_DNA"/>
</dbReference>
<accession>A0A2B7YBB4</accession>
<keyword evidence="2" id="KW-1185">Reference proteome</keyword>
<evidence type="ECO:0008006" key="3">
    <source>
        <dbReference type="Google" id="ProtNLM"/>
    </source>
</evidence>
<organism evidence="1 2">
    <name type="scientific">Helicocarpus griseus UAMH5409</name>
    <dbReference type="NCBI Taxonomy" id="1447875"/>
    <lineage>
        <taxon>Eukaryota</taxon>
        <taxon>Fungi</taxon>
        <taxon>Dikarya</taxon>
        <taxon>Ascomycota</taxon>
        <taxon>Pezizomycotina</taxon>
        <taxon>Eurotiomycetes</taxon>
        <taxon>Eurotiomycetidae</taxon>
        <taxon>Onygenales</taxon>
        <taxon>Ajellomycetaceae</taxon>
        <taxon>Helicocarpus</taxon>
    </lineage>
</organism>
<dbReference type="AlphaFoldDB" id="A0A2B7YBB4"/>
<dbReference type="OrthoDB" id="4191915at2759"/>
<comment type="caution">
    <text evidence="1">The sequence shown here is derived from an EMBL/GenBank/DDBJ whole genome shotgun (WGS) entry which is preliminary data.</text>
</comment>
<dbReference type="STRING" id="1447875.A0A2B7YBB4"/>
<proteinExistence type="predicted"/>
<name>A0A2B7YBB4_9EURO</name>
<protein>
    <recommendedName>
        <fullName evidence="3">C2H2-type domain-containing protein</fullName>
    </recommendedName>
</protein>
<reference evidence="1 2" key="1">
    <citation type="submission" date="2017-10" db="EMBL/GenBank/DDBJ databases">
        <title>Comparative genomics in systemic dimorphic fungi from Ajellomycetaceae.</title>
        <authorList>
            <person name="Munoz J.F."/>
            <person name="Mcewen J.G."/>
            <person name="Clay O.K."/>
            <person name="Cuomo C.A."/>
        </authorList>
    </citation>
    <scope>NUCLEOTIDE SEQUENCE [LARGE SCALE GENOMIC DNA]</scope>
    <source>
        <strain evidence="1 2">UAMH5409</strain>
    </source>
</reference>